<keyword evidence="3 8" id="KW-0813">Transport</keyword>
<dbReference type="GO" id="GO:0005739">
    <property type="term" value="C:mitochondrion"/>
    <property type="evidence" value="ECO:0007669"/>
    <property type="project" value="UniProtKB-SubCell"/>
</dbReference>
<dbReference type="FunFam" id="3.30.460.80:FF:000002">
    <property type="entry name" value="NADH dehydrogenase iron-sulfur protein 3, mitochondrial"/>
    <property type="match status" value="1"/>
</dbReference>
<dbReference type="Proteomes" id="UP000184356">
    <property type="component" value="Unassembled WGS sequence"/>
</dbReference>
<dbReference type="InterPro" id="IPR020396">
    <property type="entry name" value="NADH_UbQ_OxRdtase_CS"/>
</dbReference>
<evidence type="ECO:0000256" key="3">
    <source>
        <dbReference type="ARBA" id="ARBA00022448"/>
    </source>
</evidence>
<feature type="compositionally biased region" description="Low complexity" evidence="9">
    <location>
        <begin position="350"/>
        <end position="364"/>
    </location>
</feature>
<feature type="compositionally biased region" description="Acidic residues" evidence="9">
    <location>
        <begin position="511"/>
        <end position="520"/>
    </location>
</feature>
<accession>A0A1L9TXG4</accession>
<dbReference type="GO" id="GO:0008137">
    <property type="term" value="F:NADH dehydrogenase (ubiquinone) activity"/>
    <property type="evidence" value="ECO:0007669"/>
    <property type="project" value="UniProtKB-EC"/>
</dbReference>
<dbReference type="PANTHER" id="PTHR10884:SF14">
    <property type="entry name" value="NADH DEHYDROGENASE [UBIQUINONE] IRON-SULFUR PROTEIN 3, MITOCHONDRIAL"/>
    <property type="match status" value="1"/>
</dbReference>
<evidence type="ECO:0000259" key="10">
    <source>
        <dbReference type="Pfam" id="PF00329"/>
    </source>
</evidence>
<feature type="region of interest" description="Disordered" evidence="9">
    <location>
        <begin position="1"/>
        <end position="62"/>
    </location>
</feature>
<dbReference type="GeneID" id="63764800"/>
<keyword evidence="13" id="KW-1185">Reference proteome</keyword>
<comment type="subcellular location">
    <subcellularLocation>
        <location evidence="1">Mitochondrion</location>
    </subcellularLocation>
</comment>
<dbReference type="PANTHER" id="PTHR10884">
    <property type="entry name" value="NADH DEHYDROGENASE UBIQUINONE IRON-SULFUR PROTEIN 3"/>
    <property type="match status" value="1"/>
</dbReference>
<evidence type="ECO:0000256" key="9">
    <source>
        <dbReference type="SAM" id="MobiDB-lite"/>
    </source>
</evidence>
<feature type="region of interest" description="Disordered" evidence="9">
    <location>
        <begin position="341"/>
        <end position="367"/>
    </location>
</feature>
<feature type="compositionally biased region" description="Low complexity" evidence="9">
    <location>
        <begin position="13"/>
        <end position="23"/>
    </location>
</feature>
<dbReference type="NCBIfam" id="TIGR01961">
    <property type="entry name" value="NuoC_fam"/>
    <property type="match status" value="1"/>
</dbReference>
<dbReference type="SUPFAM" id="SSF143243">
    <property type="entry name" value="Nqo5-like"/>
    <property type="match status" value="1"/>
</dbReference>
<dbReference type="InterPro" id="IPR010218">
    <property type="entry name" value="NADH_DH_suC"/>
</dbReference>
<keyword evidence="6" id="KW-0830">Ubiquinone</keyword>
<feature type="region of interest" description="Disordered" evidence="9">
    <location>
        <begin position="279"/>
        <end position="308"/>
    </location>
</feature>
<dbReference type="AlphaFoldDB" id="A0A1L9TXG4"/>
<keyword evidence="4 8" id="KW-1278">Translocase</keyword>
<dbReference type="EMBL" id="KV878582">
    <property type="protein sequence ID" value="OJJ64095.1"/>
    <property type="molecule type" value="Genomic_DNA"/>
</dbReference>
<evidence type="ECO:0000259" key="11">
    <source>
        <dbReference type="Pfam" id="PF09073"/>
    </source>
</evidence>
<feature type="compositionally biased region" description="Polar residues" evidence="9">
    <location>
        <begin position="295"/>
        <end position="308"/>
    </location>
</feature>
<feature type="compositionally biased region" description="Basic and acidic residues" evidence="9">
    <location>
        <begin position="521"/>
        <end position="531"/>
    </location>
</feature>
<comment type="similarity">
    <text evidence="2 8">Belongs to the complex I 30 kDa subunit family.</text>
</comment>
<reference evidence="13" key="1">
    <citation type="journal article" date="2017" name="Genome Biol.">
        <title>Comparative genomics reveals high biological diversity and specific adaptations in the industrially and medically important fungal genus Aspergillus.</title>
        <authorList>
            <person name="de Vries R.P."/>
            <person name="Riley R."/>
            <person name="Wiebenga A."/>
            <person name="Aguilar-Osorio G."/>
            <person name="Amillis S."/>
            <person name="Uchima C.A."/>
            <person name="Anderluh G."/>
            <person name="Asadollahi M."/>
            <person name="Askin M."/>
            <person name="Barry K."/>
            <person name="Battaglia E."/>
            <person name="Bayram O."/>
            <person name="Benocci T."/>
            <person name="Braus-Stromeyer S.A."/>
            <person name="Caldana C."/>
            <person name="Canovas D."/>
            <person name="Cerqueira G.C."/>
            <person name="Chen F."/>
            <person name="Chen W."/>
            <person name="Choi C."/>
            <person name="Clum A."/>
            <person name="Dos Santos R.A."/>
            <person name="Damasio A.R."/>
            <person name="Diallinas G."/>
            <person name="Emri T."/>
            <person name="Fekete E."/>
            <person name="Flipphi M."/>
            <person name="Freyberg S."/>
            <person name="Gallo A."/>
            <person name="Gournas C."/>
            <person name="Habgood R."/>
            <person name="Hainaut M."/>
            <person name="Harispe M.L."/>
            <person name="Henrissat B."/>
            <person name="Hilden K.S."/>
            <person name="Hope R."/>
            <person name="Hossain A."/>
            <person name="Karabika E."/>
            <person name="Karaffa L."/>
            <person name="Karanyi Z."/>
            <person name="Krasevec N."/>
            <person name="Kuo A."/>
            <person name="Kusch H."/>
            <person name="LaButti K."/>
            <person name="Lagendijk E.L."/>
            <person name="Lapidus A."/>
            <person name="Levasseur A."/>
            <person name="Lindquist E."/>
            <person name="Lipzen A."/>
            <person name="Logrieco A.F."/>
            <person name="MacCabe A."/>
            <person name="Maekelae M.R."/>
            <person name="Malavazi I."/>
            <person name="Melin P."/>
            <person name="Meyer V."/>
            <person name="Mielnichuk N."/>
            <person name="Miskei M."/>
            <person name="Molnar A.P."/>
            <person name="Mule G."/>
            <person name="Ngan C.Y."/>
            <person name="Orejas M."/>
            <person name="Orosz E."/>
            <person name="Ouedraogo J.P."/>
            <person name="Overkamp K.M."/>
            <person name="Park H.-S."/>
            <person name="Perrone G."/>
            <person name="Piumi F."/>
            <person name="Punt P.J."/>
            <person name="Ram A.F."/>
            <person name="Ramon A."/>
            <person name="Rauscher S."/>
            <person name="Record E."/>
            <person name="Riano-Pachon D.M."/>
            <person name="Robert V."/>
            <person name="Roehrig J."/>
            <person name="Ruller R."/>
            <person name="Salamov A."/>
            <person name="Salih N.S."/>
            <person name="Samson R.A."/>
            <person name="Sandor E."/>
            <person name="Sanguinetti M."/>
            <person name="Schuetze T."/>
            <person name="Sepcic K."/>
            <person name="Shelest E."/>
            <person name="Sherlock G."/>
            <person name="Sophianopoulou V."/>
            <person name="Squina F.M."/>
            <person name="Sun H."/>
            <person name="Susca A."/>
            <person name="Todd R.B."/>
            <person name="Tsang A."/>
            <person name="Unkles S.E."/>
            <person name="van de Wiele N."/>
            <person name="van Rossen-Uffink D."/>
            <person name="Oliveira J.V."/>
            <person name="Vesth T.C."/>
            <person name="Visser J."/>
            <person name="Yu J.-H."/>
            <person name="Zhou M."/>
            <person name="Andersen M.R."/>
            <person name="Archer D.B."/>
            <person name="Baker S.E."/>
            <person name="Benoit I."/>
            <person name="Brakhage A.A."/>
            <person name="Braus G.H."/>
            <person name="Fischer R."/>
            <person name="Frisvad J.C."/>
            <person name="Goldman G.H."/>
            <person name="Houbraken J."/>
            <person name="Oakley B."/>
            <person name="Pocsi I."/>
            <person name="Scazzocchio C."/>
            <person name="Seiboth B."/>
            <person name="vanKuyk P.A."/>
            <person name="Wortman J."/>
            <person name="Dyer P.S."/>
            <person name="Grigoriev I.V."/>
        </authorList>
    </citation>
    <scope>NUCLEOTIDE SEQUENCE [LARGE SCALE GENOMIC DNA]</scope>
    <source>
        <strain evidence="13">CBS 593.65</strain>
    </source>
</reference>
<evidence type="ECO:0000313" key="13">
    <source>
        <dbReference type="Proteomes" id="UP000184356"/>
    </source>
</evidence>
<sequence>MAASRSFMRLGTGRSLGSAARSSRNCRAFSSTPLQQVAKATTAGTDTPNMRQAERPPPGPLRAPVVNQADKYQDKADSLHNYGQYVMSCLPKHIQQFSVWKDELCVYVPPSGVIPVMSFLKYHTSAEFTTISDITAVDYPTRDQRFEVVYNLLSVRYNSRIRVKTYADEASPVPSLTGLFEGALWYEREVYDMFGVFFTGHPDLRRIMTDYGFDGHPLRKDFPLTGYTELRYDEEKKRIVIEPLELTQAFRNFEGGTTAWEPVGPGNDRTPESRINTHTHISQTANMPKRKLSDFTDNAPSQDQHQNQNLKLQTTRLKQKFDFGVTALSRALKAARGFERQKLGRRQKTAKAPAENAKPNANPEETAKRIEREIAILKTLDPTATAEKYLFKQLAKTKRIAEAPIFYRFKQSKKLAVEGPKSAEEANVTARLFKSNPVKNVLPEIMDGLRGLFGLEEAQGKTKGKDGGSGKATKDDGAASRKSGSVERRAALDVSGSESESESGDAVRDVEMEDAGSDEGDYSRFDARLASDSEDNDDDDVASDDDQLRARSGAQLGRSDMSVSLSPSPSRSPSPSQSPPQKKPKSQTKAPATSTTFLPSLMMGGYWSGSESEPEEVEEAPKRKNRMGQQARRALWEKKYGASANHVKEQQKGSKKGRDSGWDLRKGATGDGDNGRRKFGTGSNATAVVGEKKFGQSGAGKETQGRPSNKKPDDNKPLHPSWEAARKAKEQKSTASFQGKKLVFD</sequence>
<keyword evidence="5 8" id="KW-0520">NAD</keyword>
<protein>
    <recommendedName>
        <fullName evidence="14">NADH:ubiquinone oxidoreductase 30kDa subunit domain-containing protein</fullName>
    </recommendedName>
</protein>
<evidence type="ECO:0000256" key="6">
    <source>
        <dbReference type="ARBA" id="ARBA00023075"/>
    </source>
</evidence>
<evidence type="ECO:0000256" key="8">
    <source>
        <dbReference type="RuleBase" id="RU003456"/>
    </source>
</evidence>
<feature type="compositionally biased region" description="Polar residues" evidence="9">
    <location>
        <begin position="588"/>
        <end position="598"/>
    </location>
</feature>
<gene>
    <name evidence="12" type="ORF">ASPSYDRAFT_53672</name>
</gene>
<dbReference type="InterPro" id="IPR001268">
    <property type="entry name" value="NADH_UbQ_OxRdtase_30kDa_su"/>
</dbReference>
<dbReference type="OrthoDB" id="37721at2759"/>
<dbReference type="GO" id="GO:0016651">
    <property type="term" value="F:oxidoreductase activity, acting on NAD(P)H"/>
    <property type="evidence" value="ECO:0007669"/>
    <property type="project" value="InterPro"/>
</dbReference>
<evidence type="ECO:0000313" key="12">
    <source>
        <dbReference type="EMBL" id="OJJ64095.1"/>
    </source>
</evidence>
<dbReference type="InterPro" id="IPR015158">
    <property type="entry name" value="Bud22_dom"/>
</dbReference>
<feature type="domain" description="Bud22" evidence="11">
    <location>
        <begin position="324"/>
        <end position="745"/>
    </location>
</feature>
<evidence type="ECO:0000256" key="5">
    <source>
        <dbReference type="ARBA" id="ARBA00023027"/>
    </source>
</evidence>
<dbReference type="STRING" id="1036612.A0A1L9TXG4"/>
<evidence type="ECO:0000256" key="2">
    <source>
        <dbReference type="ARBA" id="ARBA00007569"/>
    </source>
</evidence>
<feature type="compositionally biased region" description="Basic and acidic residues" evidence="9">
    <location>
        <begin position="634"/>
        <end position="676"/>
    </location>
</feature>
<evidence type="ECO:0000256" key="7">
    <source>
        <dbReference type="ARBA" id="ARBA00049551"/>
    </source>
</evidence>
<dbReference type="Pfam" id="PF09073">
    <property type="entry name" value="BUD22"/>
    <property type="match status" value="1"/>
</dbReference>
<feature type="compositionally biased region" description="Polar residues" evidence="9">
    <location>
        <begin position="28"/>
        <end position="50"/>
    </location>
</feature>
<dbReference type="RefSeq" id="XP_040707901.1">
    <property type="nucleotide sequence ID" value="XM_040848727.1"/>
</dbReference>
<feature type="compositionally biased region" description="Acidic residues" evidence="9">
    <location>
        <begin position="532"/>
        <end position="545"/>
    </location>
</feature>
<evidence type="ECO:0000256" key="4">
    <source>
        <dbReference type="ARBA" id="ARBA00022967"/>
    </source>
</evidence>
<dbReference type="InterPro" id="IPR037232">
    <property type="entry name" value="NADH_quin_OxRdtase_su_C/D-like"/>
</dbReference>
<dbReference type="HAMAP" id="MF_01357">
    <property type="entry name" value="NDH1_NuoC"/>
    <property type="match status" value="1"/>
</dbReference>
<dbReference type="NCBIfam" id="NF004733">
    <property type="entry name" value="PRK06074.1-5"/>
    <property type="match status" value="1"/>
</dbReference>
<evidence type="ECO:0000256" key="1">
    <source>
        <dbReference type="ARBA" id="ARBA00004173"/>
    </source>
</evidence>
<feature type="region of interest" description="Disordered" evidence="9">
    <location>
        <begin position="459"/>
        <end position="745"/>
    </location>
</feature>
<feature type="domain" description="NADH:ubiquinone oxidoreductase 30kDa subunit" evidence="10">
    <location>
        <begin position="106"/>
        <end position="227"/>
    </location>
</feature>
<dbReference type="PROSITE" id="PS00542">
    <property type="entry name" value="COMPLEX1_30K"/>
    <property type="match status" value="1"/>
</dbReference>
<dbReference type="Pfam" id="PF00329">
    <property type="entry name" value="Complex1_30kDa"/>
    <property type="match status" value="1"/>
</dbReference>
<feature type="compositionally biased region" description="Basic and acidic residues" evidence="9">
    <location>
        <begin position="459"/>
        <end position="491"/>
    </location>
</feature>
<name>A0A1L9TXG4_9EURO</name>
<evidence type="ECO:0008006" key="14">
    <source>
        <dbReference type="Google" id="ProtNLM"/>
    </source>
</evidence>
<organism evidence="12 13">
    <name type="scientific">Aspergillus sydowii CBS 593.65</name>
    <dbReference type="NCBI Taxonomy" id="1036612"/>
    <lineage>
        <taxon>Eukaryota</taxon>
        <taxon>Fungi</taxon>
        <taxon>Dikarya</taxon>
        <taxon>Ascomycota</taxon>
        <taxon>Pezizomycotina</taxon>
        <taxon>Eurotiomycetes</taxon>
        <taxon>Eurotiomycetidae</taxon>
        <taxon>Eurotiales</taxon>
        <taxon>Aspergillaceae</taxon>
        <taxon>Aspergillus</taxon>
        <taxon>Aspergillus subgen. Nidulantes</taxon>
    </lineage>
</organism>
<dbReference type="VEuPathDB" id="FungiDB:ASPSYDRAFT_53672"/>
<dbReference type="Gene3D" id="3.30.460.80">
    <property type="entry name" value="NADH:ubiquinone oxidoreductase, 30kDa subunit"/>
    <property type="match status" value="1"/>
</dbReference>
<dbReference type="GO" id="GO:0016020">
    <property type="term" value="C:membrane"/>
    <property type="evidence" value="ECO:0007669"/>
    <property type="project" value="UniProtKB-ARBA"/>
</dbReference>
<proteinExistence type="inferred from homology"/>
<comment type="catalytic activity">
    <reaction evidence="7">
        <text>a ubiquinone + NADH + 5 H(+)(in) = a ubiquinol + NAD(+) + 4 H(+)(out)</text>
        <dbReference type="Rhea" id="RHEA:29091"/>
        <dbReference type="Rhea" id="RHEA-COMP:9565"/>
        <dbReference type="Rhea" id="RHEA-COMP:9566"/>
        <dbReference type="ChEBI" id="CHEBI:15378"/>
        <dbReference type="ChEBI" id="CHEBI:16389"/>
        <dbReference type="ChEBI" id="CHEBI:17976"/>
        <dbReference type="ChEBI" id="CHEBI:57540"/>
        <dbReference type="ChEBI" id="CHEBI:57945"/>
        <dbReference type="EC" id="7.1.1.2"/>
    </reaction>
</comment>